<comment type="caution">
    <text evidence="6">The sequence shown here is derived from an EMBL/GenBank/DDBJ whole genome shotgun (WGS) entry which is preliminary data.</text>
</comment>
<evidence type="ECO:0000256" key="2">
    <source>
        <dbReference type="ARBA" id="ARBA00022723"/>
    </source>
</evidence>
<evidence type="ECO:0000256" key="1">
    <source>
        <dbReference type="ARBA" id="ARBA00022714"/>
    </source>
</evidence>
<accession>A0ABS3D265</accession>
<proteinExistence type="predicted"/>
<evidence type="ECO:0000259" key="5">
    <source>
        <dbReference type="Pfam" id="PF09360"/>
    </source>
</evidence>
<keyword evidence="4" id="KW-0411">Iron-sulfur</keyword>
<feature type="non-terminal residue" evidence="6">
    <location>
        <position position="98"/>
    </location>
</feature>
<organism evidence="6 7">
    <name type="scientific">Bowmanella yangjiangensis</name>
    <dbReference type="NCBI Taxonomy" id="2811230"/>
    <lineage>
        <taxon>Bacteria</taxon>
        <taxon>Pseudomonadati</taxon>
        <taxon>Pseudomonadota</taxon>
        <taxon>Gammaproteobacteria</taxon>
        <taxon>Alteromonadales</taxon>
        <taxon>Alteromonadaceae</taxon>
        <taxon>Bowmanella</taxon>
    </lineage>
</organism>
<evidence type="ECO:0000313" key="6">
    <source>
        <dbReference type="EMBL" id="MBN7823442.1"/>
    </source>
</evidence>
<keyword evidence="2" id="KW-0479">Metal-binding</keyword>
<name>A0ABS3D265_9ALTE</name>
<feature type="domain" description="Iron-binding zinc finger CDGSH type" evidence="5">
    <location>
        <begin position="72"/>
        <end position="94"/>
    </location>
</feature>
<keyword evidence="1" id="KW-0001">2Fe-2S</keyword>
<protein>
    <submittedName>
        <fullName evidence="6">CDGSH iron-sulfur domain-containing protein</fullName>
    </submittedName>
</protein>
<evidence type="ECO:0000256" key="3">
    <source>
        <dbReference type="ARBA" id="ARBA00023004"/>
    </source>
</evidence>
<dbReference type="Pfam" id="PF09360">
    <property type="entry name" value="zf-CDGSH"/>
    <property type="match status" value="1"/>
</dbReference>
<dbReference type="Proteomes" id="UP000663992">
    <property type="component" value="Unassembled WGS sequence"/>
</dbReference>
<sequence length="98" mass="10765">MQSGENLWHTFPGFHPTTQALCMADDPLPILPEVRLVSPGEAHRLCRCGQSAQLPDCPAGCPQSLILRPEREQRLLLCRCGRSRSMPHCDGSHSPPAP</sequence>
<keyword evidence="7" id="KW-1185">Reference proteome</keyword>
<reference evidence="6 7" key="1">
    <citation type="submission" date="2021-03" db="EMBL/GenBank/DDBJ databases">
        <title>novel species isolated from a fishpond in China.</title>
        <authorList>
            <person name="Lu H."/>
            <person name="Cai Z."/>
        </authorList>
    </citation>
    <scope>NUCLEOTIDE SEQUENCE [LARGE SCALE GENOMIC DNA]</scope>
    <source>
        <strain evidence="6 7">Y57</strain>
    </source>
</reference>
<dbReference type="RefSeq" id="WP_206597158.1">
    <property type="nucleotide sequence ID" value="NZ_JAFKCS010000737.1"/>
</dbReference>
<evidence type="ECO:0000313" key="7">
    <source>
        <dbReference type="Proteomes" id="UP000663992"/>
    </source>
</evidence>
<gene>
    <name evidence="6" type="ORF">J0A65_26480</name>
</gene>
<dbReference type="EMBL" id="JAFKCS010000737">
    <property type="protein sequence ID" value="MBN7823442.1"/>
    <property type="molecule type" value="Genomic_DNA"/>
</dbReference>
<dbReference type="InterPro" id="IPR042216">
    <property type="entry name" value="MitoNEET_CISD"/>
</dbReference>
<keyword evidence="3" id="KW-0408">Iron</keyword>
<evidence type="ECO:0000256" key="4">
    <source>
        <dbReference type="ARBA" id="ARBA00023014"/>
    </source>
</evidence>
<dbReference type="InterPro" id="IPR018967">
    <property type="entry name" value="FeS-contain_CDGSH-typ"/>
</dbReference>
<dbReference type="Gene3D" id="3.40.5.90">
    <property type="entry name" value="CDGSH iron-sulfur domain, mitoNEET-type"/>
    <property type="match status" value="1"/>
</dbReference>